<proteinExistence type="predicted"/>
<keyword evidence="2" id="KW-1185">Reference proteome</keyword>
<reference evidence="1 2" key="1">
    <citation type="journal article" date="2014" name="Int. J. Syst. Evol. Microbiol.">
        <title>Complete genome sequence of Corynebacterium casei LMG S-19264T (=DSM 44701T), isolated from a smear-ripened cheese.</title>
        <authorList>
            <consortium name="US DOE Joint Genome Institute (JGI-PGF)"/>
            <person name="Walter F."/>
            <person name="Albersmeier A."/>
            <person name="Kalinowski J."/>
            <person name="Ruckert C."/>
        </authorList>
    </citation>
    <scope>NUCLEOTIDE SEQUENCE [LARGE SCALE GENOMIC DNA]</scope>
    <source>
        <strain evidence="1 2">CGMCC 1.15286</strain>
    </source>
</reference>
<dbReference type="RefSeq" id="WP_229692418.1">
    <property type="nucleotide sequence ID" value="NZ_BMHY01000020.1"/>
</dbReference>
<sequence>MEDDLKVIKEKVNNSLLKLDVADKYLLQNDLNERTIAHKLANYLQEEFNEYNVDCEYNKNVDEETGNKNIYFLKMDCLELNKEFAKVTTIDDVEYMRKSIYPDIVIHERGTNTRNLLIIEIKKSTNRTDRKFDFKKMQCYTDSSRHNKLSYTWGLFIEFKIGDSSLLSPELIWYTAGKEITSDEEIY</sequence>
<accession>A0A917HTG7</accession>
<name>A0A917HTG7_9BACL</name>
<dbReference type="AlphaFoldDB" id="A0A917HTG7"/>
<gene>
    <name evidence="1" type="ORF">GCM10010918_54140</name>
</gene>
<dbReference type="EMBL" id="BMHY01000020">
    <property type="protein sequence ID" value="GGG88693.1"/>
    <property type="molecule type" value="Genomic_DNA"/>
</dbReference>
<protein>
    <submittedName>
        <fullName evidence="1">Uncharacterized protein</fullName>
    </submittedName>
</protein>
<evidence type="ECO:0000313" key="2">
    <source>
        <dbReference type="Proteomes" id="UP000600247"/>
    </source>
</evidence>
<organism evidence="1 2">
    <name type="scientific">Paenibacillus radicis</name>
    <name type="common">ex Gao et al. 2016</name>
    <dbReference type="NCBI Taxonomy" id="1737354"/>
    <lineage>
        <taxon>Bacteria</taxon>
        <taxon>Bacillati</taxon>
        <taxon>Bacillota</taxon>
        <taxon>Bacilli</taxon>
        <taxon>Bacillales</taxon>
        <taxon>Paenibacillaceae</taxon>
        <taxon>Paenibacillus</taxon>
    </lineage>
</organism>
<evidence type="ECO:0000313" key="1">
    <source>
        <dbReference type="EMBL" id="GGG88693.1"/>
    </source>
</evidence>
<dbReference type="Proteomes" id="UP000600247">
    <property type="component" value="Unassembled WGS sequence"/>
</dbReference>
<comment type="caution">
    <text evidence="1">The sequence shown here is derived from an EMBL/GenBank/DDBJ whole genome shotgun (WGS) entry which is preliminary data.</text>
</comment>